<keyword evidence="6 9" id="KW-1133">Transmembrane helix</keyword>
<comment type="caution">
    <text evidence="10">The sequence shown here is derived from an EMBL/GenBank/DDBJ whole genome shotgun (WGS) entry which is preliminary data.</text>
</comment>
<accession>A0A9D3N2I4</accession>
<dbReference type="InterPro" id="IPR050895">
    <property type="entry name" value="XK-related_scramblase"/>
</dbReference>
<comment type="catalytic activity">
    <reaction evidence="8">
        <text>a 1,2-diacyl-sn-glycero-3-phospho-L-serine(in) = a 1,2-diacyl-sn-glycero-3-phospho-L-serine(out)</text>
        <dbReference type="Rhea" id="RHEA:38663"/>
        <dbReference type="ChEBI" id="CHEBI:57262"/>
    </reaction>
</comment>
<sequence>MECPGFCRYSFLDFVFTVVGVCTYLFDVGSDLWVAAEFYLHDDFTWFGLVVGFMVLSSTVVQLFSWFWFKYDQELEDFKSQTSAEKILFGGEGRLKLCLLHAFQLGFLLRHVSAIEQGFCVWRGGRRATAYAAYVTHDLSMLRLLEAFCESAPQLALLLYIVLHTGHARPVQCVSVFASSVSIAWTVAMYHRSLRSFLPEKARQRWVSTVFYFLWNLLLIAPRLVAVALFATALPHLATAHFLCLWLPLLLWAWLQRTCFMDSAGEWLYRGAVAVIWYFSWFNVTEGRSRWRGVIYHALMVTDSGILLGAWWWLQGAELKQAYALGVVISLPSAYLLGLLLKGLYYCYLHPKLRPLTVGEGDPKPCLLSVVEADVPDVDAPFRPLPPQPGPLPAVQ</sequence>
<dbReference type="Pfam" id="PF09815">
    <property type="entry name" value="XK-related"/>
    <property type="match status" value="1"/>
</dbReference>
<organism evidence="10 11">
    <name type="scientific">Anguilla anguilla</name>
    <name type="common">European freshwater eel</name>
    <name type="synonym">Muraena anguilla</name>
    <dbReference type="NCBI Taxonomy" id="7936"/>
    <lineage>
        <taxon>Eukaryota</taxon>
        <taxon>Metazoa</taxon>
        <taxon>Chordata</taxon>
        <taxon>Craniata</taxon>
        <taxon>Vertebrata</taxon>
        <taxon>Euteleostomi</taxon>
        <taxon>Actinopterygii</taxon>
        <taxon>Neopterygii</taxon>
        <taxon>Teleostei</taxon>
        <taxon>Anguilliformes</taxon>
        <taxon>Anguillidae</taxon>
        <taxon>Anguilla</taxon>
    </lineage>
</organism>
<keyword evidence="7 9" id="KW-0472">Membrane</keyword>
<name>A0A9D3N2I4_ANGAN</name>
<dbReference type="PANTHER" id="PTHR16024:SF8">
    <property type="entry name" value="XK-RELATED PROTEIN 8"/>
    <property type="match status" value="1"/>
</dbReference>
<evidence type="ECO:0000256" key="7">
    <source>
        <dbReference type="ARBA" id="ARBA00023136"/>
    </source>
</evidence>
<comment type="similarity">
    <text evidence="2 9">Belongs to the XK family.</text>
</comment>
<keyword evidence="11" id="KW-1185">Reference proteome</keyword>
<evidence type="ECO:0000256" key="6">
    <source>
        <dbReference type="ARBA" id="ARBA00022989"/>
    </source>
</evidence>
<keyword evidence="3" id="KW-1003">Cell membrane</keyword>
<feature type="transmembrane region" description="Helical" evidence="9">
    <location>
        <begin position="210"/>
        <end position="231"/>
    </location>
</feature>
<feature type="transmembrane region" description="Helical" evidence="9">
    <location>
        <begin position="323"/>
        <end position="345"/>
    </location>
</feature>
<proteinExistence type="inferred from homology"/>
<evidence type="ECO:0000256" key="5">
    <source>
        <dbReference type="ARBA" id="ARBA00022703"/>
    </source>
</evidence>
<comment type="subcellular location">
    <subcellularLocation>
        <location evidence="1">Cell membrane</location>
        <topology evidence="1">Multi-pass membrane protein</topology>
    </subcellularLocation>
    <subcellularLocation>
        <location evidence="9">Membrane</location>
        <topology evidence="9">Multi-pass membrane protein</topology>
    </subcellularLocation>
</comment>
<dbReference type="AlphaFoldDB" id="A0A9D3N2I4"/>
<evidence type="ECO:0000256" key="1">
    <source>
        <dbReference type="ARBA" id="ARBA00004651"/>
    </source>
</evidence>
<feature type="transmembrane region" description="Helical" evidence="9">
    <location>
        <begin position="46"/>
        <end position="69"/>
    </location>
</feature>
<dbReference type="EMBL" id="JAFIRN010000001">
    <property type="protein sequence ID" value="KAG5858112.1"/>
    <property type="molecule type" value="Genomic_DNA"/>
</dbReference>
<dbReference type="Proteomes" id="UP001044222">
    <property type="component" value="Unassembled WGS sequence"/>
</dbReference>
<dbReference type="PANTHER" id="PTHR16024">
    <property type="entry name" value="XK-RELATED PROTEIN"/>
    <property type="match status" value="1"/>
</dbReference>
<feature type="transmembrane region" description="Helical" evidence="9">
    <location>
        <begin position="7"/>
        <end position="26"/>
    </location>
</feature>
<evidence type="ECO:0000256" key="8">
    <source>
        <dbReference type="ARBA" id="ARBA00024479"/>
    </source>
</evidence>
<evidence type="ECO:0000256" key="2">
    <source>
        <dbReference type="ARBA" id="ARBA00008789"/>
    </source>
</evidence>
<dbReference type="GO" id="GO:0043652">
    <property type="term" value="P:engulfment of apoptotic cell"/>
    <property type="evidence" value="ECO:0007669"/>
    <property type="project" value="TreeGrafter"/>
</dbReference>
<dbReference type="GO" id="GO:1902742">
    <property type="term" value="P:apoptotic process involved in development"/>
    <property type="evidence" value="ECO:0007669"/>
    <property type="project" value="TreeGrafter"/>
</dbReference>
<feature type="transmembrane region" description="Helical" evidence="9">
    <location>
        <begin position="294"/>
        <end position="314"/>
    </location>
</feature>
<evidence type="ECO:0000256" key="9">
    <source>
        <dbReference type="RuleBase" id="RU910716"/>
    </source>
</evidence>
<keyword evidence="4 9" id="KW-0812">Transmembrane</keyword>
<keyword evidence="5" id="KW-0053">Apoptosis</keyword>
<evidence type="ECO:0000256" key="4">
    <source>
        <dbReference type="ARBA" id="ARBA00022692"/>
    </source>
</evidence>
<dbReference type="GO" id="GO:0005886">
    <property type="term" value="C:plasma membrane"/>
    <property type="evidence" value="ECO:0007669"/>
    <property type="project" value="UniProtKB-SubCell"/>
</dbReference>
<gene>
    <name evidence="10" type="ORF">ANANG_G00026630</name>
</gene>
<dbReference type="GO" id="GO:0070782">
    <property type="term" value="P:phosphatidylserine exposure on apoptotic cell surface"/>
    <property type="evidence" value="ECO:0007669"/>
    <property type="project" value="TreeGrafter"/>
</dbReference>
<evidence type="ECO:0000256" key="3">
    <source>
        <dbReference type="ARBA" id="ARBA00022475"/>
    </source>
</evidence>
<evidence type="ECO:0000313" key="11">
    <source>
        <dbReference type="Proteomes" id="UP001044222"/>
    </source>
</evidence>
<protein>
    <recommendedName>
        <fullName evidence="9">XK-related protein</fullName>
    </recommendedName>
</protein>
<dbReference type="InterPro" id="IPR018629">
    <property type="entry name" value="XK-rel"/>
</dbReference>
<feature type="transmembrane region" description="Helical" evidence="9">
    <location>
        <begin position="237"/>
        <end position="255"/>
    </location>
</feature>
<evidence type="ECO:0000313" key="10">
    <source>
        <dbReference type="EMBL" id="KAG5858112.1"/>
    </source>
</evidence>
<reference evidence="10" key="1">
    <citation type="submission" date="2021-01" db="EMBL/GenBank/DDBJ databases">
        <title>A chromosome-scale assembly of European eel, Anguilla anguilla.</title>
        <authorList>
            <person name="Henkel C."/>
            <person name="Jong-Raadsen S.A."/>
            <person name="Dufour S."/>
            <person name="Weltzien F.-A."/>
            <person name="Palstra A.P."/>
            <person name="Pelster B."/>
            <person name="Spaink H.P."/>
            <person name="Van Den Thillart G.E."/>
            <person name="Jansen H."/>
            <person name="Zahm M."/>
            <person name="Klopp C."/>
            <person name="Cedric C."/>
            <person name="Louis A."/>
            <person name="Berthelot C."/>
            <person name="Parey E."/>
            <person name="Roest Crollius H."/>
            <person name="Montfort J."/>
            <person name="Robinson-Rechavi M."/>
            <person name="Bucao C."/>
            <person name="Bouchez O."/>
            <person name="Gislard M."/>
            <person name="Lluch J."/>
            <person name="Milhes M."/>
            <person name="Lampietro C."/>
            <person name="Lopez Roques C."/>
            <person name="Donnadieu C."/>
            <person name="Braasch I."/>
            <person name="Desvignes T."/>
            <person name="Postlethwait J."/>
            <person name="Bobe J."/>
            <person name="Guiguen Y."/>
            <person name="Dirks R."/>
        </authorList>
    </citation>
    <scope>NUCLEOTIDE SEQUENCE</scope>
    <source>
        <strain evidence="10">Tag_6206</strain>
        <tissue evidence="10">Liver</tissue>
    </source>
</reference>